<feature type="binding site" evidence="9">
    <location>
        <position position="128"/>
    </location>
    <ligand>
        <name>L-histidine</name>
        <dbReference type="ChEBI" id="CHEBI:57595"/>
    </ligand>
</feature>
<dbReference type="Pfam" id="PF13393">
    <property type="entry name" value="tRNA-synt_His"/>
    <property type="match status" value="1"/>
</dbReference>
<dbReference type="AlphaFoldDB" id="A0A1F6PEI9"/>
<feature type="binding site" evidence="9">
    <location>
        <begin position="273"/>
        <end position="274"/>
    </location>
    <ligand>
        <name>L-histidine</name>
        <dbReference type="ChEBI" id="CHEBI:57595"/>
    </ligand>
</feature>
<evidence type="ECO:0000259" key="10">
    <source>
        <dbReference type="PROSITE" id="PS50862"/>
    </source>
</evidence>
<dbReference type="InterPro" id="IPR033656">
    <property type="entry name" value="HisRS_anticodon"/>
</dbReference>
<dbReference type="PANTHER" id="PTHR11476">
    <property type="entry name" value="HISTIDYL-TRNA SYNTHETASE"/>
    <property type="match status" value="1"/>
</dbReference>
<feature type="binding site" evidence="9">
    <location>
        <begin position="84"/>
        <end position="86"/>
    </location>
    <ligand>
        <name>L-histidine</name>
        <dbReference type="ChEBI" id="CHEBI:57595"/>
    </ligand>
</feature>
<keyword evidence="4 8" id="KW-0067">ATP-binding</keyword>
<comment type="subunit">
    <text evidence="8">Homodimer.</text>
</comment>
<dbReference type="Gene3D" id="3.40.50.800">
    <property type="entry name" value="Anticodon-binding domain"/>
    <property type="match status" value="1"/>
</dbReference>
<dbReference type="GO" id="GO:0005524">
    <property type="term" value="F:ATP binding"/>
    <property type="evidence" value="ECO:0007669"/>
    <property type="project" value="UniProtKB-UniRule"/>
</dbReference>
<comment type="caution">
    <text evidence="11">The sequence shown here is derived from an EMBL/GenBank/DDBJ whole genome shotgun (WGS) entry which is preliminary data.</text>
</comment>
<evidence type="ECO:0000256" key="7">
    <source>
        <dbReference type="ARBA" id="ARBA00047639"/>
    </source>
</evidence>
<feature type="domain" description="Aminoacyl-transfer RNA synthetases class-II family profile" evidence="10">
    <location>
        <begin position="1"/>
        <end position="351"/>
    </location>
</feature>
<dbReference type="GO" id="GO:0006427">
    <property type="term" value="P:histidyl-tRNA aminoacylation"/>
    <property type="evidence" value="ECO:0007669"/>
    <property type="project" value="UniProtKB-UniRule"/>
</dbReference>
<keyword evidence="8" id="KW-0963">Cytoplasm</keyword>
<keyword evidence="5 8" id="KW-0648">Protein biosynthesis</keyword>
<dbReference type="Gene3D" id="3.30.930.10">
    <property type="entry name" value="Bira Bifunctional Protein, Domain 2"/>
    <property type="match status" value="1"/>
</dbReference>
<name>A0A1F6PEI9_9BACT</name>
<dbReference type="EMBL" id="MFRE01000007">
    <property type="protein sequence ID" value="OGH94576.1"/>
    <property type="molecule type" value="Genomic_DNA"/>
</dbReference>
<comment type="subcellular location">
    <subcellularLocation>
        <location evidence="8">Cytoplasm</location>
    </subcellularLocation>
</comment>
<dbReference type="GO" id="GO:0004821">
    <property type="term" value="F:histidine-tRNA ligase activity"/>
    <property type="evidence" value="ECO:0007669"/>
    <property type="project" value="UniProtKB-UniRule"/>
</dbReference>
<dbReference type="SUPFAM" id="SSF52954">
    <property type="entry name" value="Class II aaRS ABD-related"/>
    <property type="match status" value="1"/>
</dbReference>
<gene>
    <name evidence="8" type="primary">hisS</name>
    <name evidence="11" type="ORF">A2538_00250</name>
</gene>
<feature type="binding site" evidence="9">
    <location>
        <position position="114"/>
    </location>
    <ligand>
        <name>L-histidine</name>
        <dbReference type="ChEBI" id="CHEBI:57595"/>
    </ligand>
</feature>
<evidence type="ECO:0000256" key="5">
    <source>
        <dbReference type="ARBA" id="ARBA00022917"/>
    </source>
</evidence>
<evidence type="ECO:0000256" key="2">
    <source>
        <dbReference type="ARBA" id="ARBA00022598"/>
    </source>
</evidence>
<evidence type="ECO:0000256" key="6">
    <source>
        <dbReference type="ARBA" id="ARBA00023146"/>
    </source>
</evidence>
<dbReference type="InterPro" id="IPR004516">
    <property type="entry name" value="HisRS/HisZ"/>
</dbReference>
<dbReference type="PIRSF" id="PIRSF001549">
    <property type="entry name" value="His-tRNA_synth"/>
    <property type="match status" value="1"/>
</dbReference>
<dbReference type="CDD" id="cd00773">
    <property type="entry name" value="HisRS-like_core"/>
    <property type="match status" value="1"/>
</dbReference>
<dbReference type="Pfam" id="PF03129">
    <property type="entry name" value="HGTP_anticodon"/>
    <property type="match status" value="1"/>
</dbReference>
<dbReference type="InterPro" id="IPR045864">
    <property type="entry name" value="aa-tRNA-synth_II/BPL/LPL"/>
</dbReference>
<comment type="catalytic activity">
    <reaction evidence="7 8">
        <text>tRNA(His) + L-histidine + ATP = L-histidyl-tRNA(His) + AMP + diphosphate + H(+)</text>
        <dbReference type="Rhea" id="RHEA:17313"/>
        <dbReference type="Rhea" id="RHEA-COMP:9665"/>
        <dbReference type="Rhea" id="RHEA-COMP:9689"/>
        <dbReference type="ChEBI" id="CHEBI:15378"/>
        <dbReference type="ChEBI" id="CHEBI:30616"/>
        <dbReference type="ChEBI" id="CHEBI:33019"/>
        <dbReference type="ChEBI" id="CHEBI:57595"/>
        <dbReference type="ChEBI" id="CHEBI:78442"/>
        <dbReference type="ChEBI" id="CHEBI:78527"/>
        <dbReference type="ChEBI" id="CHEBI:456215"/>
        <dbReference type="EC" id="6.1.1.21"/>
    </reaction>
</comment>
<dbReference type="Proteomes" id="UP000178254">
    <property type="component" value="Unassembled WGS sequence"/>
</dbReference>
<dbReference type="EC" id="6.1.1.21" evidence="8"/>
<dbReference type="STRING" id="1798709.A2538_00250"/>
<evidence type="ECO:0000313" key="11">
    <source>
        <dbReference type="EMBL" id="OGH94576.1"/>
    </source>
</evidence>
<protein>
    <recommendedName>
        <fullName evidence="8">Histidine--tRNA ligase</fullName>
        <ecNumber evidence="8">6.1.1.21</ecNumber>
    </recommendedName>
    <alternativeName>
        <fullName evidence="8">Histidyl-tRNA synthetase</fullName>
        <shortName evidence="8">HisRS</shortName>
    </alternativeName>
</protein>
<evidence type="ECO:0000256" key="4">
    <source>
        <dbReference type="ARBA" id="ARBA00022840"/>
    </source>
</evidence>
<dbReference type="HAMAP" id="MF_00127">
    <property type="entry name" value="His_tRNA_synth"/>
    <property type="match status" value="1"/>
</dbReference>
<feature type="binding site" evidence="9">
    <location>
        <position position="269"/>
    </location>
    <ligand>
        <name>L-histidine</name>
        <dbReference type="ChEBI" id="CHEBI:57595"/>
    </ligand>
</feature>
<dbReference type="InterPro" id="IPR036621">
    <property type="entry name" value="Anticodon-bd_dom_sf"/>
</dbReference>
<dbReference type="PROSITE" id="PS50862">
    <property type="entry name" value="AA_TRNA_LIGASE_II"/>
    <property type="match status" value="1"/>
</dbReference>
<dbReference type="InterPro" id="IPR006195">
    <property type="entry name" value="aa-tRNA-synth_II"/>
</dbReference>
<keyword evidence="2 8" id="KW-0436">Ligase</keyword>
<evidence type="ECO:0000313" key="12">
    <source>
        <dbReference type="Proteomes" id="UP000178254"/>
    </source>
</evidence>
<dbReference type="PANTHER" id="PTHR11476:SF7">
    <property type="entry name" value="HISTIDINE--TRNA LIGASE"/>
    <property type="match status" value="1"/>
</dbReference>
<comment type="similarity">
    <text evidence="1 8">Belongs to the class-II aminoacyl-tRNA synthetase family.</text>
</comment>
<evidence type="ECO:0000256" key="9">
    <source>
        <dbReference type="PIRSR" id="PIRSR001549-1"/>
    </source>
</evidence>
<evidence type="ECO:0000256" key="8">
    <source>
        <dbReference type="HAMAP-Rule" id="MF_00127"/>
    </source>
</evidence>
<reference evidence="11 12" key="1">
    <citation type="journal article" date="2016" name="Nat. Commun.">
        <title>Thousands of microbial genomes shed light on interconnected biogeochemical processes in an aquifer system.</title>
        <authorList>
            <person name="Anantharaman K."/>
            <person name="Brown C.T."/>
            <person name="Hug L.A."/>
            <person name="Sharon I."/>
            <person name="Castelle C.J."/>
            <person name="Probst A.J."/>
            <person name="Thomas B.C."/>
            <person name="Singh A."/>
            <person name="Wilkins M.J."/>
            <person name="Karaoz U."/>
            <person name="Brodie E.L."/>
            <person name="Williams K.H."/>
            <person name="Hubbard S.S."/>
            <person name="Banfield J.F."/>
        </authorList>
    </citation>
    <scope>NUCLEOTIDE SEQUENCE [LARGE SCALE GENOMIC DNA]</scope>
</reference>
<dbReference type="NCBIfam" id="TIGR00442">
    <property type="entry name" value="hisS"/>
    <property type="match status" value="1"/>
</dbReference>
<dbReference type="InterPro" id="IPR041715">
    <property type="entry name" value="HisRS-like_core"/>
</dbReference>
<dbReference type="InterPro" id="IPR015807">
    <property type="entry name" value="His-tRNA-ligase"/>
</dbReference>
<organism evidence="11 12">
    <name type="scientific">Candidatus Magasanikbacteria bacterium RIFOXYD2_FULL_41_14</name>
    <dbReference type="NCBI Taxonomy" id="1798709"/>
    <lineage>
        <taxon>Bacteria</taxon>
        <taxon>Candidatus Magasanikiibacteriota</taxon>
    </lineage>
</organism>
<keyword evidence="3 8" id="KW-0547">Nucleotide-binding</keyword>
<dbReference type="SUPFAM" id="SSF55681">
    <property type="entry name" value="Class II aaRS and biotin synthetases"/>
    <property type="match status" value="1"/>
</dbReference>
<sequence>MKTKKKIIPRILKGTRDFLPAEMTRRNLVQSKIVSIFERFGYDSIDTPAIEYAETLVGKYGDDGSKQLYRFEDNGGRDVALRFDQTVPFARLVSANYSQLPMPFKRYQISKVWRADKPAKGRYREFTQCDIDIIGTKNLLAETEIAKAIYLVFKELGFEKFVIKINSRRLINSILDFLKIEKEKQPAIMRILDKLNKIGRDGVTQEMSQVCDVSVVKNILKTMVLVGTNQEKIENLKKYDIAEVEMFLQLCGDAGVPEEFLEFDPSLARGLDYYTGIIYEVYPQGVDIGAVCAGGRYDDLCGMFTDKEISGVGVAFGFDRIVVAMEDLGLLNDVKFNSDVVVAYFDEITLPKSLEVWSQLQTAGINTEIYFEPAKLPKQFAYADKKKVKFVVICGPDEVADNAVTIKNMETGKQKTIPQAQLDKYFSGYTNL</sequence>
<dbReference type="CDD" id="cd00859">
    <property type="entry name" value="HisRS_anticodon"/>
    <property type="match status" value="1"/>
</dbReference>
<feature type="binding site" evidence="9">
    <location>
        <position position="132"/>
    </location>
    <ligand>
        <name>L-histidine</name>
        <dbReference type="ChEBI" id="CHEBI:57595"/>
    </ligand>
</feature>
<evidence type="ECO:0000256" key="3">
    <source>
        <dbReference type="ARBA" id="ARBA00022741"/>
    </source>
</evidence>
<dbReference type="GO" id="GO:0005737">
    <property type="term" value="C:cytoplasm"/>
    <property type="evidence" value="ECO:0007669"/>
    <property type="project" value="UniProtKB-SubCell"/>
</dbReference>
<dbReference type="InterPro" id="IPR004154">
    <property type="entry name" value="Anticodon-bd"/>
</dbReference>
<evidence type="ECO:0000256" key="1">
    <source>
        <dbReference type="ARBA" id="ARBA00008226"/>
    </source>
</evidence>
<proteinExistence type="inferred from homology"/>
<accession>A0A1F6PEI9</accession>
<keyword evidence="6 8" id="KW-0030">Aminoacyl-tRNA synthetase</keyword>